<dbReference type="KEGG" id="scd:Spica_0534"/>
<dbReference type="EMBL" id="CP002868">
    <property type="protein sequence ID" value="AEJ18695.1"/>
    <property type="molecule type" value="Genomic_DNA"/>
</dbReference>
<dbReference type="OrthoDB" id="362857at2"/>
<sequence>MYTLQFTEPAEHDLLSILTYITEVLKAPDSAKQLVADFEKQTELLKTAPLCCALVSDDYLRSKGIRALLVKKYYLFYVVNEEESLVSVIRILYSRRDWSNILRNDNTYIKD</sequence>
<evidence type="ECO:0000313" key="2">
    <source>
        <dbReference type="EMBL" id="AEJ18695.1"/>
    </source>
</evidence>
<dbReference type="STRING" id="744872.Spica_0534"/>
<dbReference type="Proteomes" id="UP000000503">
    <property type="component" value="Chromosome"/>
</dbReference>
<organism evidence="2 3">
    <name type="scientific">Gracilinema caldarium (strain ATCC 51460 / DSM 7334 / H1)</name>
    <name type="common">Treponema caldarium</name>
    <dbReference type="NCBI Taxonomy" id="744872"/>
    <lineage>
        <taxon>Bacteria</taxon>
        <taxon>Pseudomonadati</taxon>
        <taxon>Spirochaetota</taxon>
        <taxon>Spirochaetia</taxon>
        <taxon>Spirochaetales</taxon>
        <taxon>Breznakiellaceae</taxon>
        <taxon>Gracilinema</taxon>
    </lineage>
</organism>
<keyword evidence="3" id="KW-1185">Reference proteome</keyword>
<proteinExistence type="predicted"/>
<accession>F8F042</accession>
<dbReference type="InterPro" id="IPR007712">
    <property type="entry name" value="RelE/ParE_toxin"/>
</dbReference>
<protein>
    <submittedName>
        <fullName evidence="2">Plasmid stabilization system</fullName>
    </submittedName>
</protein>
<dbReference type="Pfam" id="PF05016">
    <property type="entry name" value="ParE_toxin"/>
    <property type="match status" value="1"/>
</dbReference>
<evidence type="ECO:0000256" key="1">
    <source>
        <dbReference type="ARBA" id="ARBA00022649"/>
    </source>
</evidence>
<dbReference type="InterPro" id="IPR035093">
    <property type="entry name" value="RelE/ParE_toxin_dom_sf"/>
</dbReference>
<dbReference type="eggNOG" id="COG3668">
    <property type="taxonomic scope" value="Bacteria"/>
</dbReference>
<dbReference type="AlphaFoldDB" id="F8F042"/>
<keyword evidence="1" id="KW-1277">Toxin-antitoxin system</keyword>
<name>F8F042_GRAC1</name>
<reference evidence="3" key="1">
    <citation type="journal article" date="2013" name="Stand. Genomic Sci.">
        <title>Genome sequence of the thermophilic fresh-water bacterium Spirochaeta caldaria type strain (H1(T)), reclassification of Spirochaeta caldaria, Spirochaeta stenostrepta, and Spirochaeta zuelzerae in the genus Treponema as Treponema caldaria comb. nov., Treponema stenostrepta comb. nov., and Treponema zuelzerae comb. nov., and emendation of the genus Treponema.</title>
        <authorList>
            <person name="Abt B."/>
            <person name="Goker M."/>
            <person name="Scheuner C."/>
            <person name="Han C."/>
            <person name="Lu M."/>
            <person name="Misra M."/>
            <person name="Lapidus A."/>
            <person name="Nolan M."/>
            <person name="Lucas S."/>
            <person name="Hammon N."/>
            <person name="Deshpande S."/>
            <person name="Cheng J.F."/>
            <person name="Tapia R."/>
            <person name="Goodwin L.A."/>
            <person name="Pitluck S."/>
            <person name="Liolios K."/>
            <person name="Pagani I."/>
            <person name="Ivanova N."/>
            <person name="Mavromatis K."/>
            <person name="Mikhailova N."/>
            <person name="Huntemann M."/>
            <person name="Pati A."/>
            <person name="Chen A."/>
            <person name="Palaniappan K."/>
            <person name="Land M."/>
            <person name="Hauser L."/>
            <person name="Jeffries C.D."/>
            <person name="Rohde M."/>
            <person name="Spring S."/>
            <person name="Gronow S."/>
            <person name="Detter J.C."/>
            <person name="Bristow J."/>
            <person name="Eisen J.A."/>
            <person name="Markowitz V."/>
            <person name="Hugenholtz P."/>
            <person name="Kyrpides N.C."/>
            <person name="Woyke T."/>
            <person name="Klenk H.P."/>
        </authorList>
    </citation>
    <scope>NUCLEOTIDE SEQUENCE</scope>
    <source>
        <strain evidence="3">ATCC 51460 / DSM 7334 / H1</strain>
    </source>
</reference>
<dbReference type="Gene3D" id="3.30.2310.20">
    <property type="entry name" value="RelE-like"/>
    <property type="match status" value="1"/>
</dbReference>
<dbReference type="HOGENOM" id="CLU_147162_6_1_12"/>
<evidence type="ECO:0000313" key="3">
    <source>
        <dbReference type="Proteomes" id="UP000000503"/>
    </source>
</evidence>
<gene>
    <name evidence="2" type="ordered locus">Spica_0534</name>
</gene>
<dbReference type="RefSeq" id="WP_013968007.1">
    <property type="nucleotide sequence ID" value="NC_015732.1"/>
</dbReference>